<dbReference type="SUPFAM" id="SSF46785">
    <property type="entry name" value="Winged helix' DNA-binding domain"/>
    <property type="match status" value="1"/>
</dbReference>
<comment type="caution">
    <text evidence="6">The sequence shown here is derived from an EMBL/GenBank/DDBJ whole genome shotgun (WGS) entry which is preliminary data.</text>
</comment>
<feature type="region of interest" description="Disordered" evidence="4">
    <location>
        <begin position="140"/>
        <end position="162"/>
    </location>
</feature>
<dbReference type="InterPro" id="IPR011991">
    <property type="entry name" value="ArsR-like_HTH"/>
</dbReference>
<dbReference type="InterPro" id="IPR036390">
    <property type="entry name" value="WH_DNA-bd_sf"/>
</dbReference>
<dbReference type="SMART" id="SM00347">
    <property type="entry name" value="HTH_MARR"/>
    <property type="match status" value="1"/>
</dbReference>
<reference evidence="6 7" key="1">
    <citation type="submission" date="2017-10" db="EMBL/GenBank/DDBJ databases">
        <title>The draft genome sequence of Williamsia sp. BULT 1.1 isolated from the semi-arid grassland soils from South Africa.</title>
        <authorList>
            <person name="Kabwe M.H."/>
            <person name="Govender N."/>
            <person name="Mutseka Lunga P."/>
            <person name="Vikram S."/>
            <person name="Makhalanyane T.P."/>
        </authorList>
    </citation>
    <scope>NUCLEOTIDE SEQUENCE [LARGE SCALE GENOMIC DNA]</scope>
    <source>
        <strain evidence="6 7">BULT 1.1</strain>
    </source>
</reference>
<dbReference type="InterPro" id="IPR023187">
    <property type="entry name" value="Tscrpt_reg_MarR-type_CS"/>
</dbReference>
<dbReference type="AlphaFoldDB" id="A0A2G3PP26"/>
<dbReference type="Proteomes" id="UP000225108">
    <property type="component" value="Unassembled WGS sequence"/>
</dbReference>
<dbReference type="PROSITE" id="PS01117">
    <property type="entry name" value="HTH_MARR_1"/>
    <property type="match status" value="1"/>
</dbReference>
<evidence type="ECO:0000259" key="5">
    <source>
        <dbReference type="PROSITE" id="PS50995"/>
    </source>
</evidence>
<dbReference type="GO" id="GO:0003700">
    <property type="term" value="F:DNA-binding transcription factor activity"/>
    <property type="evidence" value="ECO:0007669"/>
    <property type="project" value="InterPro"/>
</dbReference>
<proteinExistence type="predicted"/>
<dbReference type="Pfam" id="PF12802">
    <property type="entry name" value="MarR_2"/>
    <property type="match status" value="1"/>
</dbReference>
<keyword evidence="1" id="KW-0805">Transcription regulation</keyword>
<dbReference type="InterPro" id="IPR039422">
    <property type="entry name" value="MarR/SlyA-like"/>
</dbReference>
<gene>
    <name evidence="6" type="ORF">CSW57_07435</name>
</gene>
<organism evidence="6 7">
    <name type="scientific">Williamsia marianensis</name>
    <dbReference type="NCBI Taxonomy" id="85044"/>
    <lineage>
        <taxon>Bacteria</taxon>
        <taxon>Bacillati</taxon>
        <taxon>Actinomycetota</taxon>
        <taxon>Actinomycetes</taxon>
        <taxon>Mycobacteriales</taxon>
        <taxon>Nocardiaceae</taxon>
        <taxon>Williamsia</taxon>
    </lineage>
</organism>
<keyword evidence="3" id="KW-0804">Transcription</keyword>
<evidence type="ECO:0000256" key="1">
    <source>
        <dbReference type="ARBA" id="ARBA00023015"/>
    </source>
</evidence>
<evidence type="ECO:0000256" key="2">
    <source>
        <dbReference type="ARBA" id="ARBA00023125"/>
    </source>
</evidence>
<dbReference type="InterPro" id="IPR036388">
    <property type="entry name" value="WH-like_DNA-bd_sf"/>
</dbReference>
<protein>
    <submittedName>
        <fullName evidence="6">Transcriptional regulator</fullName>
    </submittedName>
</protein>
<dbReference type="PANTHER" id="PTHR33164">
    <property type="entry name" value="TRANSCRIPTIONAL REGULATOR, MARR FAMILY"/>
    <property type="match status" value="1"/>
</dbReference>
<keyword evidence="2" id="KW-0238">DNA-binding</keyword>
<dbReference type="EMBL" id="PEBD01000005">
    <property type="protein sequence ID" value="PHV67516.1"/>
    <property type="molecule type" value="Genomic_DNA"/>
</dbReference>
<dbReference type="InterPro" id="IPR000835">
    <property type="entry name" value="HTH_MarR-typ"/>
</dbReference>
<accession>A0A2G3PP26</accession>
<name>A0A2G3PP26_WILMA</name>
<dbReference type="PANTHER" id="PTHR33164:SF43">
    <property type="entry name" value="HTH-TYPE TRANSCRIPTIONAL REPRESSOR YETL"/>
    <property type="match status" value="1"/>
</dbReference>
<evidence type="ECO:0000256" key="4">
    <source>
        <dbReference type="SAM" id="MobiDB-lite"/>
    </source>
</evidence>
<evidence type="ECO:0000313" key="7">
    <source>
        <dbReference type="Proteomes" id="UP000225108"/>
    </source>
</evidence>
<feature type="compositionally biased region" description="Basic and acidic residues" evidence="4">
    <location>
        <begin position="148"/>
        <end position="162"/>
    </location>
</feature>
<dbReference type="Gene3D" id="1.10.10.10">
    <property type="entry name" value="Winged helix-like DNA-binding domain superfamily/Winged helix DNA-binding domain"/>
    <property type="match status" value="1"/>
</dbReference>
<sequence length="162" mass="17254">MPVSSGTASELIEELYLMGRAFRGAVVSTDERPALPGGLGVLMALEARGQCRQNELASDLCISQSALSRHVAELVAEGYVARRPDPGDGRATQLLTTSAGRELLGRTRAARAESLQTALDDWDEADAQAAGSAFRKLRGSLTRHAHRADRPAQKTITGKDGK</sequence>
<evidence type="ECO:0000256" key="3">
    <source>
        <dbReference type="ARBA" id="ARBA00023163"/>
    </source>
</evidence>
<dbReference type="GO" id="GO:0006950">
    <property type="term" value="P:response to stress"/>
    <property type="evidence" value="ECO:0007669"/>
    <property type="project" value="TreeGrafter"/>
</dbReference>
<dbReference type="PROSITE" id="PS50995">
    <property type="entry name" value="HTH_MARR_2"/>
    <property type="match status" value="1"/>
</dbReference>
<feature type="domain" description="HTH marR-type" evidence="5">
    <location>
        <begin position="8"/>
        <end position="139"/>
    </location>
</feature>
<dbReference type="GO" id="GO:0003677">
    <property type="term" value="F:DNA binding"/>
    <property type="evidence" value="ECO:0007669"/>
    <property type="project" value="UniProtKB-KW"/>
</dbReference>
<dbReference type="CDD" id="cd00090">
    <property type="entry name" value="HTH_ARSR"/>
    <property type="match status" value="1"/>
</dbReference>
<evidence type="ECO:0000313" key="6">
    <source>
        <dbReference type="EMBL" id="PHV67516.1"/>
    </source>
</evidence>